<dbReference type="Pfam" id="PF02082">
    <property type="entry name" value="Rrf2"/>
    <property type="match status" value="1"/>
</dbReference>
<reference evidence="1 2" key="1">
    <citation type="journal article" date="2024" name="Chem. Sci.">
        <title>Discovery of megapolipeptins by genome mining of a Burkholderiales bacteria collection.</title>
        <authorList>
            <person name="Paulo B.S."/>
            <person name="Recchia M.J.J."/>
            <person name="Lee S."/>
            <person name="Fergusson C.H."/>
            <person name="Romanowski S.B."/>
            <person name="Hernandez A."/>
            <person name="Krull N."/>
            <person name="Liu D.Y."/>
            <person name="Cavanagh H."/>
            <person name="Bos A."/>
            <person name="Gray C.A."/>
            <person name="Murphy B.T."/>
            <person name="Linington R.G."/>
            <person name="Eustaquio A.S."/>
        </authorList>
    </citation>
    <scope>NUCLEOTIDE SEQUENCE [LARGE SCALE GENOMIC DNA]</scope>
    <source>
        <strain evidence="1 2">RL17-350-BIC-A</strain>
    </source>
</reference>
<dbReference type="EMBL" id="JAQQEZ010000038">
    <property type="protein sequence ID" value="MFM0006227.1"/>
    <property type="molecule type" value="Genomic_DNA"/>
</dbReference>
<gene>
    <name evidence="1" type="ORF">PQR57_35225</name>
</gene>
<proteinExistence type="predicted"/>
<dbReference type="PROSITE" id="PS51197">
    <property type="entry name" value="HTH_RRF2_2"/>
    <property type="match status" value="1"/>
</dbReference>
<sequence>MIDVRFPTALQLMLNLAFAHTEGVAQLSSAQLAGALGTNPSLVRKLLSPLANAGLVRSSFGRDGGIRLGRPADAITLRDIYSAVLGEKSLWTPRAVPHQCLVSSNVERYFVDLAAKADDAVLRTLEHKTLADSLSELRLLDAPR</sequence>
<accession>A0ABW9B438</accession>
<protein>
    <submittedName>
        <fullName evidence="1">Rrf2 family transcriptional regulator</fullName>
    </submittedName>
</protein>
<evidence type="ECO:0000313" key="1">
    <source>
        <dbReference type="EMBL" id="MFM0006227.1"/>
    </source>
</evidence>
<dbReference type="InterPro" id="IPR036388">
    <property type="entry name" value="WH-like_DNA-bd_sf"/>
</dbReference>
<dbReference type="InterPro" id="IPR000944">
    <property type="entry name" value="Tscrpt_reg_Rrf2"/>
</dbReference>
<dbReference type="PANTHER" id="PTHR33221:SF15">
    <property type="entry name" value="HTH-TYPE TRANSCRIPTIONAL REGULATOR YWGB-RELATED"/>
    <property type="match status" value="1"/>
</dbReference>
<dbReference type="Proteomes" id="UP001629230">
    <property type="component" value="Unassembled WGS sequence"/>
</dbReference>
<dbReference type="RefSeq" id="WP_408180787.1">
    <property type="nucleotide sequence ID" value="NZ_JAQQEZ010000038.1"/>
</dbReference>
<keyword evidence="2" id="KW-1185">Reference proteome</keyword>
<dbReference type="InterPro" id="IPR036390">
    <property type="entry name" value="WH_DNA-bd_sf"/>
</dbReference>
<dbReference type="PROSITE" id="PS01332">
    <property type="entry name" value="HTH_RRF2_1"/>
    <property type="match status" value="1"/>
</dbReference>
<comment type="caution">
    <text evidence="1">The sequence shown here is derived from an EMBL/GenBank/DDBJ whole genome shotgun (WGS) entry which is preliminary data.</text>
</comment>
<dbReference type="Gene3D" id="1.10.10.10">
    <property type="entry name" value="Winged helix-like DNA-binding domain superfamily/Winged helix DNA-binding domain"/>
    <property type="match status" value="1"/>
</dbReference>
<evidence type="ECO:0000313" key="2">
    <source>
        <dbReference type="Proteomes" id="UP001629230"/>
    </source>
</evidence>
<name>A0ABW9B438_9BURK</name>
<dbReference type="SUPFAM" id="SSF46785">
    <property type="entry name" value="Winged helix' DNA-binding domain"/>
    <property type="match status" value="1"/>
</dbReference>
<organism evidence="1 2">
    <name type="scientific">Paraburkholderia dipogonis</name>
    <dbReference type="NCBI Taxonomy" id="1211383"/>
    <lineage>
        <taxon>Bacteria</taxon>
        <taxon>Pseudomonadati</taxon>
        <taxon>Pseudomonadota</taxon>
        <taxon>Betaproteobacteria</taxon>
        <taxon>Burkholderiales</taxon>
        <taxon>Burkholderiaceae</taxon>
        <taxon>Paraburkholderia</taxon>
    </lineage>
</organism>
<dbReference type="InterPro" id="IPR030489">
    <property type="entry name" value="TR_Rrf2-type_CS"/>
</dbReference>
<dbReference type="PANTHER" id="PTHR33221">
    <property type="entry name" value="WINGED HELIX-TURN-HELIX TRANSCRIPTIONAL REGULATOR, RRF2 FAMILY"/>
    <property type="match status" value="1"/>
</dbReference>